<sequence length="78" mass="8335">MAPAGAASKASSDRQASCTCMFFSAGGVARGRRARAVRRVPWLRISWYIPDPSIDVGLGGLPRAADMPRKAGARMQPF</sequence>
<evidence type="ECO:0000313" key="2">
    <source>
        <dbReference type="Proteomes" id="UP000626210"/>
    </source>
</evidence>
<organism evidence="1 2">
    <name type="scientific">Pseudorhodoferax aquiterrae</name>
    <dbReference type="NCBI Taxonomy" id="747304"/>
    <lineage>
        <taxon>Bacteria</taxon>
        <taxon>Pseudomonadati</taxon>
        <taxon>Pseudomonadota</taxon>
        <taxon>Betaproteobacteria</taxon>
        <taxon>Burkholderiales</taxon>
        <taxon>Comamonadaceae</taxon>
    </lineage>
</organism>
<reference evidence="2" key="1">
    <citation type="journal article" date="2019" name="Int. J. Syst. Evol. Microbiol.">
        <title>The Global Catalogue of Microorganisms (GCM) 10K type strain sequencing project: providing services to taxonomists for standard genome sequencing and annotation.</title>
        <authorList>
            <consortium name="The Broad Institute Genomics Platform"/>
            <consortium name="The Broad Institute Genome Sequencing Center for Infectious Disease"/>
            <person name="Wu L."/>
            <person name="Ma J."/>
        </authorList>
    </citation>
    <scope>NUCLEOTIDE SEQUENCE [LARGE SCALE GENOMIC DNA]</scope>
    <source>
        <strain evidence="2">KCTC 23314</strain>
    </source>
</reference>
<dbReference type="EMBL" id="BMYK01000014">
    <property type="protein sequence ID" value="GHC91545.1"/>
    <property type="molecule type" value="Genomic_DNA"/>
</dbReference>
<dbReference type="Proteomes" id="UP000626210">
    <property type="component" value="Unassembled WGS sequence"/>
</dbReference>
<gene>
    <name evidence="1" type="ORF">GCM10007320_40650</name>
</gene>
<keyword evidence="2" id="KW-1185">Reference proteome</keyword>
<comment type="caution">
    <text evidence="1">The sequence shown here is derived from an EMBL/GenBank/DDBJ whole genome shotgun (WGS) entry which is preliminary data.</text>
</comment>
<name>A0ABQ3G5I8_9BURK</name>
<protein>
    <submittedName>
        <fullName evidence="1">Uncharacterized protein</fullName>
    </submittedName>
</protein>
<accession>A0ABQ3G5I8</accession>
<evidence type="ECO:0000313" key="1">
    <source>
        <dbReference type="EMBL" id="GHC91545.1"/>
    </source>
</evidence>
<proteinExistence type="predicted"/>